<feature type="domain" description="Solute-binding protein family 3/N-terminal" evidence="7">
    <location>
        <begin position="91"/>
        <end position="314"/>
    </location>
</feature>
<dbReference type="RefSeq" id="WP_183339007.1">
    <property type="nucleotide sequence ID" value="NZ_JACHZG010000001.1"/>
</dbReference>
<feature type="chain" id="PRO_5030718407" evidence="6">
    <location>
        <begin position="31"/>
        <end position="330"/>
    </location>
</feature>
<keyword evidence="2" id="KW-0813">Transport</keyword>
<feature type="compositionally biased region" description="Polar residues" evidence="5">
    <location>
        <begin position="66"/>
        <end position="75"/>
    </location>
</feature>
<dbReference type="InterPro" id="IPR051455">
    <property type="entry name" value="Bact_solute-bind_prot3"/>
</dbReference>
<gene>
    <name evidence="8" type="ORF">FHX39_002592</name>
</gene>
<feature type="compositionally biased region" description="Low complexity" evidence="5">
    <location>
        <begin position="44"/>
        <end position="65"/>
    </location>
</feature>
<organism evidence="8 9">
    <name type="scientific">Microlunatus antarcticus</name>
    <dbReference type="NCBI Taxonomy" id="53388"/>
    <lineage>
        <taxon>Bacteria</taxon>
        <taxon>Bacillati</taxon>
        <taxon>Actinomycetota</taxon>
        <taxon>Actinomycetes</taxon>
        <taxon>Propionibacteriales</taxon>
        <taxon>Propionibacteriaceae</taxon>
        <taxon>Microlunatus</taxon>
    </lineage>
</organism>
<dbReference type="InterPro" id="IPR001638">
    <property type="entry name" value="Solute-binding_3/MltF_N"/>
</dbReference>
<dbReference type="SMART" id="SM00062">
    <property type="entry name" value="PBPb"/>
    <property type="match status" value="1"/>
</dbReference>
<evidence type="ECO:0000259" key="7">
    <source>
        <dbReference type="SMART" id="SM00062"/>
    </source>
</evidence>
<evidence type="ECO:0000256" key="1">
    <source>
        <dbReference type="ARBA" id="ARBA00010333"/>
    </source>
</evidence>
<proteinExistence type="inferred from homology"/>
<dbReference type="AlphaFoldDB" id="A0A7W5JWQ8"/>
<dbReference type="Pfam" id="PF00497">
    <property type="entry name" value="SBP_bac_3"/>
    <property type="match status" value="1"/>
</dbReference>
<dbReference type="GO" id="GO:0006865">
    <property type="term" value="P:amino acid transport"/>
    <property type="evidence" value="ECO:0007669"/>
    <property type="project" value="TreeGrafter"/>
</dbReference>
<evidence type="ECO:0000256" key="4">
    <source>
        <dbReference type="RuleBase" id="RU003744"/>
    </source>
</evidence>
<comment type="similarity">
    <text evidence="1 4">Belongs to the bacterial solute-binding protein 3 family.</text>
</comment>
<evidence type="ECO:0000256" key="3">
    <source>
        <dbReference type="ARBA" id="ARBA00022729"/>
    </source>
</evidence>
<feature type="signal peptide" evidence="6">
    <location>
        <begin position="1"/>
        <end position="30"/>
    </location>
</feature>
<dbReference type="PANTHER" id="PTHR30085:SF6">
    <property type="entry name" value="ABC TRANSPORTER GLUTAMINE-BINDING PROTEIN GLNH"/>
    <property type="match status" value="1"/>
</dbReference>
<dbReference type="CDD" id="cd13690">
    <property type="entry name" value="PBP2_GluB"/>
    <property type="match status" value="1"/>
</dbReference>
<dbReference type="PROSITE" id="PS01039">
    <property type="entry name" value="SBP_BACTERIAL_3"/>
    <property type="match status" value="1"/>
</dbReference>
<dbReference type="InterPro" id="IPR018313">
    <property type="entry name" value="SBP_3_CS"/>
</dbReference>
<dbReference type="GO" id="GO:0030288">
    <property type="term" value="C:outer membrane-bounded periplasmic space"/>
    <property type="evidence" value="ECO:0007669"/>
    <property type="project" value="TreeGrafter"/>
</dbReference>
<keyword evidence="9" id="KW-1185">Reference proteome</keyword>
<evidence type="ECO:0000313" key="8">
    <source>
        <dbReference type="EMBL" id="MBB3327648.1"/>
    </source>
</evidence>
<dbReference type="GO" id="GO:0005576">
    <property type="term" value="C:extracellular region"/>
    <property type="evidence" value="ECO:0007669"/>
    <property type="project" value="TreeGrafter"/>
</dbReference>
<reference evidence="8 9" key="1">
    <citation type="submission" date="2020-08" db="EMBL/GenBank/DDBJ databases">
        <title>Sequencing the genomes of 1000 actinobacteria strains.</title>
        <authorList>
            <person name="Klenk H.-P."/>
        </authorList>
    </citation>
    <scope>NUCLEOTIDE SEQUENCE [LARGE SCALE GENOMIC DNA]</scope>
    <source>
        <strain evidence="8 9">DSM 11053</strain>
    </source>
</reference>
<dbReference type="SUPFAM" id="SSF53850">
    <property type="entry name" value="Periplasmic binding protein-like II"/>
    <property type="match status" value="1"/>
</dbReference>
<accession>A0A7W5JWQ8</accession>
<feature type="region of interest" description="Disordered" evidence="5">
    <location>
        <begin position="44"/>
        <end position="78"/>
    </location>
</feature>
<comment type="caution">
    <text evidence="8">The sequence shown here is derived from an EMBL/GenBank/DDBJ whole genome shotgun (WGS) entry which is preliminary data.</text>
</comment>
<dbReference type="Proteomes" id="UP000565572">
    <property type="component" value="Unassembled WGS sequence"/>
</dbReference>
<dbReference type="Gene3D" id="3.40.190.10">
    <property type="entry name" value="Periplasmic binding protein-like II"/>
    <property type="match status" value="2"/>
</dbReference>
<evidence type="ECO:0000256" key="5">
    <source>
        <dbReference type="SAM" id="MobiDB-lite"/>
    </source>
</evidence>
<protein>
    <submittedName>
        <fullName evidence="8">Polar amino acid transport system substrate-binding protein</fullName>
    </submittedName>
</protein>
<evidence type="ECO:0000256" key="2">
    <source>
        <dbReference type="ARBA" id="ARBA00022448"/>
    </source>
</evidence>
<dbReference type="PANTHER" id="PTHR30085">
    <property type="entry name" value="AMINO ACID ABC TRANSPORTER PERMEASE"/>
    <property type="match status" value="1"/>
</dbReference>
<sequence>MSARPAGRSPRRGLLAGAALALCALLPACAVFGTDETPVPVPAAATAAPSGAPAAPAACDDATTSYAPSELTSSDDLPAGSTMAKIKKRGRLVAGVSADSYLLGARDPLGGQIQGFDIDFVKAMAKAILGDEKKYQLVVITAAQRIPALESGQVDLVARNMTMTCDRWKQIAFSSEYYRAGQKIMVRLGSKATSLADLADQRVCAPNGTSSMENLVRLQPKAVAVGSDSHTGCLVLFQQGQVDAITGDDTVLAGLAAQDPYAVVPEQKAFTAEPYGLGMNAKDVDLVRFVNAELARMRSDGEWTTIYDRWFSGPLGSAPAPPKAVYGRSA</sequence>
<keyword evidence="3 6" id="KW-0732">Signal</keyword>
<dbReference type="EMBL" id="JACHZG010000001">
    <property type="protein sequence ID" value="MBB3327648.1"/>
    <property type="molecule type" value="Genomic_DNA"/>
</dbReference>
<name>A0A7W5JWQ8_9ACTN</name>
<evidence type="ECO:0000256" key="6">
    <source>
        <dbReference type="SAM" id="SignalP"/>
    </source>
</evidence>
<evidence type="ECO:0000313" key="9">
    <source>
        <dbReference type="Proteomes" id="UP000565572"/>
    </source>
</evidence>